<dbReference type="EMBL" id="AVOT02030573">
    <property type="protein sequence ID" value="MBW0523792.1"/>
    <property type="molecule type" value="Genomic_DNA"/>
</dbReference>
<gene>
    <name evidence="1" type="ORF">O181_063507</name>
</gene>
<sequence length="98" mass="10926">MTISQAGPSDVVDEVHTEKNCSDVVYEIYAEECPSDMVDETHTEEAPRPNKPAPQKCIKITGPHHPTLIFSEINNTNILPYQRMSKAYITQASNPPNT</sequence>
<comment type="caution">
    <text evidence="1">The sequence shown here is derived from an EMBL/GenBank/DDBJ whole genome shotgun (WGS) entry which is preliminary data.</text>
</comment>
<protein>
    <submittedName>
        <fullName evidence="1">Uncharacterized protein</fullName>
    </submittedName>
</protein>
<name>A0A9Q3EPR7_9BASI</name>
<proteinExistence type="predicted"/>
<dbReference type="Proteomes" id="UP000765509">
    <property type="component" value="Unassembled WGS sequence"/>
</dbReference>
<organism evidence="1 2">
    <name type="scientific">Austropuccinia psidii MF-1</name>
    <dbReference type="NCBI Taxonomy" id="1389203"/>
    <lineage>
        <taxon>Eukaryota</taxon>
        <taxon>Fungi</taxon>
        <taxon>Dikarya</taxon>
        <taxon>Basidiomycota</taxon>
        <taxon>Pucciniomycotina</taxon>
        <taxon>Pucciniomycetes</taxon>
        <taxon>Pucciniales</taxon>
        <taxon>Sphaerophragmiaceae</taxon>
        <taxon>Austropuccinia</taxon>
    </lineage>
</organism>
<accession>A0A9Q3EPR7</accession>
<evidence type="ECO:0000313" key="2">
    <source>
        <dbReference type="Proteomes" id="UP000765509"/>
    </source>
</evidence>
<evidence type="ECO:0000313" key="1">
    <source>
        <dbReference type="EMBL" id="MBW0523792.1"/>
    </source>
</evidence>
<dbReference type="AlphaFoldDB" id="A0A9Q3EPR7"/>
<keyword evidence="2" id="KW-1185">Reference proteome</keyword>
<reference evidence="1" key="1">
    <citation type="submission" date="2021-03" db="EMBL/GenBank/DDBJ databases">
        <title>Draft genome sequence of rust myrtle Austropuccinia psidii MF-1, a brazilian biotype.</title>
        <authorList>
            <person name="Quecine M.C."/>
            <person name="Pachon D.M.R."/>
            <person name="Bonatelli M.L."/>
            <person name="Correr F.H."/>
            <person name="Franceschini L.M."/>
            <person name="Leite T.F."/>
            <person name="Margarido G.R.A."/>
            <person name="Almeida C.A."/>
            <person name="Ferrarezi J.A."/>
            <person name="Labate C.A."/>
        </authorList>
    </citation>
    <scope>NUCLEOTIDE SEQUENCE</scope>
    <source>
        <strain evidence="1">MF-1</strain>
    </source>
</reference>